<keyword evidence="6 10" id="KW-0274">FAD</keyword>
<dbReference type="EC" id="2.7.1.180" evidence="1 10"/>
<dbReference type="AlphaFoldDB" id="A0A2M7E723"/>
<dbReference type="InterPro" id="IPR024932">
    <property type="entry name" value="ApbE"/>
</dbReference>
<reference evidence="14" key="1">
    <citation type="submission" date="2017-09" db="EMBL/GenBank/DDBJ databases">
        <title>Depth-based differentiation of microbial function through sediment-hosted aquifers and enrichment of novel symbionts in the deep terrestrial subsurface.</title>
        <authorList>
            <person name="Probst A.J."/>
            <person name="Ladd B."/>
            <person name="Jarett J.K."/>
            <person name="Geller-Mcgrath D.E."/>
            <person name="Sieber C.M.K."/>
            <person name="Emerson J.B."/>
            <person name="Anantharaman K."/>
            <person name="Thomas B.C."/>
            <person name="Malmstrom R."/>
            <person name="Stieglmeier M."/>
            <person name="Klingl A."/>
            <person name="Woyke T."/>
            <person name="Ryan C.M."/>
            <person name="Banfield J.F."/>
        </authorList>
    </citation>
    <scope>NUCLEOTIDE SEQUENCE [LARGE SCALE GENOMIC DNA]</scope>
</reference>
<evidence type="ECO:0000256" key="6">
    <source>
        <dbReference type="ARBA" id="ARBA00022827"/>
    </source>
</evidence>
<evidence type="ECO:0000313" key="13">
    <source>
        <dbReference type="EMBL" id="PIV63495.1"/>
    </source>
</evidence>
<evidence type="ECO:0000256" key="7">
    <source>
        <dbReference type="ARBA" id="ARBA00022842"/>
    </source>
</evidence>
<keyword evidence="12" id="KW-0449">Lipoprotein</keyword>
<keyword evidence="5 10" id="KW-0479">Metal-binding</keyword>
<evidence type="ECO:0000256" key="4">
    <source>
        <dbReference type="ARBA" id="ARBA00022679"/>
    </source>
</evidence>
<comment type="similarity">
    <text evidence="10 12">Belongs to the ApbE family.</text>
</comment>
<name>A0A2M7E723_9BACT</name>
<comment type="subcellular location">
    <subcellularLocation>
        <location evidence="12">Cell inner membrane</location>
        <topology evidence="12">Lipid-anchor</topology>
        <orientation evidence="12">Periplasmic side</orientation>
    </subcellularLocation>
</comment>
<dbReference type="Gene3D" id="3.10.520.10">
    <property type="entry name" value="ApbE-like domains"/>
    <property type="match status" value="1"/>
</dbReference>
<evidence type="ECO:0000313" key="14">
    <source>
        <dbReference type="Proteomes" id="UP000228886"/>
    </source>
</evidence>
<comment type="caution">
    <text evidence="13">The sequence shown here is derived from an EMBL/GenBank/DDBJ whole genome shotgun (WGS) entry which is preliminary data.</text>
</comment>
<feature type="binding site" evidence="11">
    <location>
        <position position="259"/>
    </location>
    <ligand>
        <name>Mg(2+)</name>
        <dbReference type="ChEBI" id="CHEBI:18420"/>
    </ligand>
</feature>
<evidence type="ECO:0000256" key="11">
    <source>
        <dbReference type="PIRSR" id="PIRSR006268-2"/>
    </source>
</evidence>
<dbReference type="GO" id="GO:0046872">
    <property type="term" value="F:metal ion binding"/>
    <property type="evidence" value="ECO:0007669"/>
    <property type="project" value="UniProtKB-UniRule"/>
</dbReference>
<organism evidence="13 14">
    <name type="scientific">bacterium (Candidatus Ratteibacteria) CG01_land_8_20_14_3_00_40_19</name>
    <dbReference type="NCBI Taxonomy" id="2014290"/>
    <lineage>
        <taxon>Bacteria</taxon>
        <taxon>Candidatus Ratteibacteria</taxon>
    </lineage>
</organism>
<keyword evidence="4 10" id="KW-0808">Transferase</keyword>
<keyword evidence="7 10" id="KW-0460">Magnesium</keyword>
<feature type="binding site" evidence="11">
    <location>
        <position position="155"/>
    </location>
    <ligand>
        <name>Mg(2+)</name>
        <dbReference type="ChEBI" id="CHEBI:18420"/>
    </ligand>
</feature>
<dbReference type="PROSITE" id="PS51257">
    <property type="entry name" value="PROKAR_LIPOPROTEIN"/>
    <property type="match status" value="1"/>
</dbReference>
<dbReference type="PANTHER" id="PTHR30040:SF2">
    <property type="entry name" value="FAD:PROTEIN FMN TRANSFERASE"/>
    <property type="match status" value="1"/>
</dbReference>
<keyword evidence="12" id="KW-1003">Cell membrane</keyword>
<protein>
    <recommendedName>
        <fullName evidence="2 10">FAD:protein FMN transferase</fullName>
        <ecNumber evidence="1 10">2.7.1.180</ecNumber>
    </recommendedName>
    <alternativeName>
        <fullName evidence="8 10">Flavin transferase</fullName>
    </alternativeName>
</protein>
<comment type="catalytic activity">
    <reaction evidence="9 10 12">
        <text>L-threonyl-[protein] + FAD = FMN-L-threonyl-[protein] + AMP + H(+)</text>
        <dbReference type="Rhea" id="RHEA:36847"/>
        <dbReference type="Rhea" id="RHEA-COMP:11060"/>
        <dbReference type="Rhea" id="RHEA-COMP:11061"/>
        <dbReference type="ChEBI" id="CHEBI:15378"/>
        <dbReference type="ChEBI" id="CHEBI:30013"/>
        <dbReference type="ChEBI" id="CHEBI:57692"/>
        <dbReference type="ChEBI" id="CHEBI:74257"/>
        <dbReference type="ChEBI" id="CHEBI:456215"/>
        <dbReference type="EC" id="2.7.1.180"/>
    </reaction>
</comment>
<accession>A0A2M7E723</accession>
<keyword evidence="3 10" id="KW-0285">Flavoprotein</keyword>
<dbReference type="Pfam" id="PF02424">
    <property type="entry name" value="ApbE"/>
    <property type="match status" value="2"/>
</dbReference>
<evidence type="ECO:0000256" key="10">
    <source>
        <dbReference type="PIRNR" id="PIRNR006268"/>
    </source>
</evidence>
<evidence type="ECO:0000256" key="5">
    <source>
        <dbReference type="ARBA" id="ARBA00022723"/>
    </source>
</evidence>
<dbReference type="InterPro" id="IPR003374">
    <property type="entry name" value="ApbE-like_sf"/>
</dbReference>
<evidence type="ECO:0000256" key="3">
    <source>
        <dbReference type="ARBA" id="ARBA00022630"/>
    </source>
</evidence>
<proteinExistence type="inferred from homology"/>
<gene>
    <name evidence="13" type="ORF">COS11_07140</name>
</gene>
<evidence type="ECO:0000256" key="2">
    <source>
        <dbReference type="ARBA" id="ARBA00016337"/>
    </source>
</evidence>
<dbReference type="EMBL" id="PETL01000342">
    <property type="protein sequence ID" value="PIV63495.1"/>
    <property type="molecule type" value="Genomic_DNA"/>
</dbReference>
<dbReference type="Proteomes" id="UP000228886">
    <property type="component" value="Unassembled WGS sequence"/>
</dbReference>
<dbReference type="PANTHER" id="PTHR30040">
    <property type="entry name" value="THIAMINE BIOSYNTHESIS LIPOPROTEIN APBE"/>
    <property type="match status" value="1"/>
</dbReference>
<evidence type="ECO:0000256" key="1">
    <source>
        <dbReference type="ARBA" id="ARBA00011955"/>
    </source>
</evidence>
<evidence type="ECO:0000256" key="9">
    <source>
        <dbReference type="ARBA" id="ARBA00048540"/>
    </source>
</evidence>
<dbReference type="PIRSF" id="PIRSF006268">
    <property type="entry name" value="ApbE"/>
    <property type="match status" value="1"/>
</dbReference>
<comment type="cofactor">
    <cofactor evidence="11">
        <name>Mg(2+)</name>
        <dbReference type="ChEBI" id="CHEBI:18420"/>
    </cofactor>
    <cofactor evidence="11">
        <name>Mn(2+)</name>
        <dbReference type="ChEBI" id="CHEBI:29035"/>
    </cofactor>
    <text evidence="11">Magnesium. Can also use manganese.</text>
</comment>
<keyword evidence="12" id="KW-0997">Cell inner membrane</keyword>
<dbReference type="GO" id="GO:0005886">
    <property type="term" value="C:plasma membrane"/>
    <property type="evidence" value="ECO:0007669"/>
    <property type="project" value="UniProtKB-SubCell"/>
</dbReference>
<evidence type="ECO:0000256" key="8">
    <source>
        <dbReference type="ARBA" id="ARBA00031306"/>
    </source>
</evidence>
<dbReference type="SUPFAM" id="SSF143631">
    <property type="entry name" value="ApbE-like"/>
    <property type="match status" value="1"/>
</dbReference>
<evidence type="ECO:0000256" key="12">
    <source>
        <dbReference type="RuleBase" id="RU363002"/>
    </source>
</evidence>
<sequence length="293" mass="32622">MDKAKKTTWSSVIKKNFYFIGLLFLLFLSGCGERTFKKSDFLLGTQVEITVIEKNRPKARKALSLAFREIKKKEKSLSYYQAGNDLYRINKSAGKWVKISPELLSLLKMALFYSQLTDGAFNPAYSSGGYKKIIIEEKGRRVKLAEEGMRLDLGGIAKGYIVDETVKLLQKEGIKKGVVNAGGDLKVFGEKIYSIAIRNPFHKKEIFKTIKVKNQAVCTSGNYERPGHIINFRTGKSACELASVTIIAPEAVTADGLATALIVMGREKGEKILQKLNLSYFLIDSEGNVTTNL</sequence>
<keyword evidence="12" id="KW-0472">Membrane</keyword>
<comment type="function">
    <text evidence="12">Flavin transferase that catalyzes the transfer of the FMN moiety of FAD and its covalent binding to the hydroxyl group of a threonine residue in a target flavoprotein.</text>
</comment>
<dbReference type="GO" id="GO:0016740">
    <property type="term" value="F:transferase activity"/>
    <property type="evidence" value="ECO:0007669"/>
    <property type="project" value="UniProtKB-UniRule"/>
</dbReference>
<feature type="binding site" evidence="11">
    <location>
        <position position="255"/>
    </location>
    <ligand>
        <name>Mg(2+)</name>
        <dbReference type="ChEBI" id="CHEBI:18420"/>
    </ligand>
</feature>